<dbReference type="SUPFAM" id="SSF46689">
    <property type="entry name" value="Homeodomain-like"/>
    <property type="match status" value="1"/>
</dbReference>
<comment type="similarity">
    <text evidence="1">Belongs to the site-specific recombinase resolvase family.</text>
</comment>
<reference evidence="9 10" key="1">
    <citation type="journal article" date="2013" name="Genome Announc.">
        <title>Draft Genome Sequence of Sphingobium ummariense Strain RL-3, a Hexachlorocyclohexane-Degrading Bacterium.</title>
        <authorList>
            <person name="Kohli P."/>
            <person name="Dua A."/>
            <person name="Sangwan N."/>
            <person name="Oldach P."/>
            <person name="Khurana J.P."/>
            <person name="Lal R."/>
        </authorList>
    </citation>
    <scope>NUCLEOTIDE SEQUENCE [LARGE SCALE GENOMIC DNA]</scope>
    <source>
        <strain evidence="9 10">RL-3</strain>
    </source>
</reference>
<keyword evidence="10" id="KW-1185">Reference proteome</keyword>
<dbReference type="EMBL" id="AUWY01000042">
    <property type="protein sequence ID" value="EQB33323.1"/>
    <property type="molecule type" value="Genomic_DNA"/>
</dbReference>
<protein>
    <submittedName>
        <fullName evidence="9">DNA invertase</fullName>
    </submittedName>
</protein>
<dbReference type="GO" id="GO:0003677">
    <property type="term" value="F:DNA binding"/>
    <property type="evidence" value="ECO:0007669"/>
    <property type="project" value="UniProtKB-KW"/>
</dbReference>
<evidence type="ECO:0000256" key="2">
    <source>
        <dbReference type="ARBA" id="ARBA00022908"/>
    </source>
</evidence>
<gene>
    <name evidence="9" type="ORF">M529_04790</name>
</gene>
<dbReference type="SMART" id="SM00857">
    <property type="entry name" value="Resolvase"/>
    <property type="match status" value="1"/>
</dbReference>
<dbReference type="FunFam" id="3.40.50.1390:FF:000001">
    <property type="entry name" value="DNA recombinase"/>
    <property type="match status" value="1"/>
</dbReference>
<dbReference type="STRING" id="1346791.M529_04790"/>
<comment type="caution">
    <text evidence="9">The sequence shown here is derived from an EMBL/GenBank/DDBJ whole genome shotgun (WGS) entry which is preliminary data.</text>
</comment>
<feature type="domain" description="Resolvase/invertase-type recombinase catalytic" evidence="8">
    <location>
        <begin position="1"/>
        <end position="134"/>
    </location>
</feature>
<dbReference type="InterPro" id="IPR036162">
    <property type="entry name" value="Resolvase-like_N_sf"/>
</dbReference>
<dbReference type="eggNOG" id="COG1961">
    <property type="taxonomic scope" value="Bacteria"/>
</dbReference>
<evidence type="ECO:0000313" key="10">
    <source>
        <dbReference type="Proteomes" id="UP000015523"/>
    </source>
</evidence>
<dbReference type="InterPro" id="IPR006120">
    <property type="entry name" value="Resolvase_HTH_dom"/>
</dbReference>
<evidence type="ECO:0000256" key="3">
    <source>
        <dbReference type="ARBA" id="ARBA00023100"/>
    </source>
</evidence>
<proteinExistence type="inferred from homology"/>
<dbReference type="PROSITE" id="PS00397">
    <property type="entry name" value="RECOMBINASES_1"/>
    <property type="match status" value="1"/>
</dbReference>
<evidence type="ECO:0000259" key="8">
    <source>
        <dbReference type="PROSITE" id="PS51736"/>
    </source>
</evidence>
<dbReference type="Proteomes" id="UP000015523">
    <property type="component" value="Unassembled WGS sequence"/>
</dbReference>
<dbReference type="InterPro" id="IPR050639">
    <property type="entry name" value="SSR_resolvase"/>
</dbReference>
<evidence type="ECO:0000256" key="6">
    <source>
        <dbReference type="PIRSR" id="PIRSR606118-50"/>
    </source>
</evidence>
<dbReference type="OrthoDB" id="114045at2"/>
<keyword evidence="4" id="KW-0238">DNA-binding</keyword>
<dbReference type="AlphaFoldDB" id="T0KJ48"/>
<evidence type="ECO:0000313" key="9">
    <source>
        <dbReference type="EMBL" id="EQB33323.1"/>
    </source>
</evidence>
<keyword evidence="5" id="KW-0233">DNA recombination</keyword>
<dbReference type="PROSITE" id="PS51736">
    <property type="entry name" value="RECOMBINASES_3"/>
    <property type="match status" value="1"/>
</dbReference>
<keyword evidence="2" id="KW-0229">DNA integration</keyword>
<keyword evidence="3" id="KW-0230">DNA invertase</keyword>
<evidence type="ECO:0000256" key="7">
    <source>
        <dbReference type="PROSITE-ProRule" id="PRU10137"/>
    </source>
</evidence>
<dbReference type="CDD" id="cd00569">
    <property type="entry name" value="HTH_Hin_like"/>
    <property type="match status" value="1"/>
</dbReference>
<dbReference type="GO" id="GO:0000150">
    <property type="term" value="F:DNA strand exchange activity"/>
    <property type="evidence" value="ECO:0007669"/>
    <property type="project" value="UniProtKB-KW"/>
</dbReference>
<dbReference type="Pfam" id="PF00239">
    <property type="entry name" value="Resolvase"/>
    <property type="match status" value="1"/>
</dbReference>
<dbReference type="PANTHER" id="PTHR30461">
    <property type="entry name" value="DNA-INVERTASE FROM LAMBDOID PROPHAGE"/>
    <property type="match status" value="1"/>
</dbReference>
<organism evidence="9 10">
    <name type="scientific">Sphingobium ummariense RL-3</name>
    <dbReference type="NCBI Taxonomy" id="1346791"/>
    <lineage>
        <taxon>Bacteria</taxon>
        <taxon>Pseudomonadati</taxon>
        <taxon>Pseudomonadota</taxon>
        <taxon>Alphaproteobacteria</taxon>
        <taxon>Sphingomonadales</taxon>
        <taxon>Sphingomonadaceae</taxon>
        <taxon>Sphingobium</taxon>
    </lineage>
</organism>
<evidence type="ECO:0000256" key="4">
    <source>
        <dbReference type="ARBA" id="ARBA00023125"/>
    </source>
</evidence>
<name>T0KJ48_9SPHN</name>
<dbReference type="Gene3D" id="1.10.10.60">
    <property type="entry name" value="Homeodomain-like"/>
    <property type="match status" value="1"/>
</dbReference>
<dbReference type="InterPro" id="IPR009057">
    <property type="entry name" value="Homeodomain-like_sf"/>
</dbReference>
<accession>T0KJ48</accession>
<dbReference type="CDD" id="cd03768">
    <property type="entry name" value="SR_ResInv"/>
    <property type="match status" value="1"/>
</dbReference>
<feature type="active site" description="O-(5'-phospho-DNA)-serine intermediate" evidence="6 7">
    <location>
        <position position="9"/>
    </location>
</feature>
<dbReference type="GO" id="GO:0015074">
    <property type="term" value="P:DNA integration"/>
    <property type="evidence" value="ECO:0007669"/>
    <property type="project" value="UniProtKB-KW"/>
</dbReference>
<dbReference type="PANTHER" id="PTHR30461:SF26">
    <property type="entry name" value="RESOLVASE HOMOLOG YNEB"/>
    <property type="match status" value="1"/>
</dbReference>
<sequence>MLVGYARVSTTGQSLDVQLGELAAHGCERIFEDKATGTNCERAGLIEMMGFVREGDTIIVSRLDRFARSLSDLFQLLDQLANKGVAFQCVHQNIDTSSSTGKLTLAILGAVAEFENDLRRERQREGIARAKSNGVYKGRKATVSVERVQELLANGMGISEIARQLGCHRQTVYRLKVSSHC</sequence>
<dbReference type="InterPro" id="IPR006119">
    <property type="entry name" value="Resolv_N"/>
</dbReference>
<dbReference type="Gene3D" id="3.40.50.1390">
    <property type="entry name" value="Resolvase, N-terminal catalytic domain"/>
    <property type="match status" value="1"/>
</dbReference>
<evidence type="ECO:0000256" key="1">
    <source>
        <dbReference type="ARBA" id="ARBA00009913"/>
    </source>
</evidence>
<dbReference type="Pfam" id="PF02796">
    <property type="entry name" value="HTH_7"/>
    <property type="match status" value="1"/>
</dbReference>
<evidence type="ECO:0000256" key="5">
    <source>
        <dbReference type="ARBA" id="ARBA00023172"/>
    </source>
</evidence>
<dbReference type="SUPFAM" id="SSF53041">
    <property type="entry name" value="Resolvase-like"/>
    <property type="match status" value="1"/>
</dbReference>
<dbReference type="InterPro" id="IPR006118">
    <property type="entry name" value="Recombinase_CS"/>
</dbReference>
<dbReference type="RefSeq" id="WP_021316903.1">
    <property type="nucleotide sequence ID" value="NZ_AUWY01000042.1"/>
</dbReference>